<sequence length="101" mass="11830">MANGEIDLNEWILIYQDELVNNIIYKNSNLDFTDSGKDHYNDIDTTSIQFTASILRLEHEGVIHFFHKGDKTFALLKQQVIEDNLVNKPDFDLIEENFRIN</sequence>
<gene>
    <name evidence="1" type="ORF">SAMN04488010_3575</name>
</gene>
<organism evidence="1 2">
    <name type="scientific">Maribacter stanieri</name>
    <dbReference type="NCBI Taxonomy" id="440514"/>
    <lineage>
        <taxon>Bacteria</taxon>
        <taxon>Pseudomonadati</taxon>
        <taxon>Bacteroidota</taxon>
        <taxon>Flavobacteriia</taxon>
        <taxon>Flavobacteriales</taxon>
        <taxon>Flavobacteriaceae</taxon>
        <taxon>Maribacter</taxon>
    </lineage>
</organism>
<dbReference type="RefSeq" id="WP_091905160.1">
    <property type="nucleotide sequence ID" value="NZ_FOYX01000004.1"/>
</dbReference>
<dbReference type="Proteomes" id="UP000199462">
    <property type="component" value="Unassembled WGS sequence"/>
</dbReference>
<evidence type="ECO:0000313" key="1">
    <source>
        <dbReference type="EMBL" id="SFR89091.1"/>
    </source>
</evidence>
<proteinExistence type="predicted"/>
<accession>A0A1I6KD13</accession>
<dbReference type="EMBL" id="FOYX01000004">
    <property type="protein sequence ID" value="SFR89091.1"/>
    <property type="molecule type" value="Genomic_DNA"/>
</dbReference>
<reference evidence="2" key="1">
    <citation type="submission" date="2016-10" db="EMBL/GenBank/DDBJ databases">
        <authorList>
            <person name="Varghese N."/>
            <person name="Submissions S."/>
        </authorList>
    </citation>
    <scope>NUCLEOTIDE SEQUENCE [LARGE SCALE GENOMIC DNA]</scope>
    <source>
        <strain evidence="2">DSM 19891</strain>
    </source>
</reference>
<protein>
    <submittedName>
        <fullName evidence="1">Uncharacterized protein</fullName>
    </submittedName>
</protein>
<keyword evidence="2" id="KW-1185">Reference proteome</keyword>
<dbReference type="AlphaFoldDB" id="A0A1I6KD13"/>
<evidence type="ECO:0000313" key="2">
    <source>
        <dbReference type="Proteomes" id="UP000199462"/>
    </source>
</evidence>
<name>A0A1I6KD13_9FLAO</name>
<dbReference type="STRING" id="440514.SAMN04488010_3575"/>